<evidence type="ECO:0000313" key="9">
    <source>
        <dbReference type="EMBL" id="TDL95226.1"/>
    </source>
</evidence>
<evidence type="ECO:0000256" key="7">
    <source>
        <dbReference type="ARBA" id="ARBA00023136"/>
    </source>
</evidence>
<proteinExistence type="inferred from homology"/>
<evidence type="ECO:0000256" key="6">
    <source>
        <dbReference type="ARBA" id="ARBA00022989"/>
    </source>
</evidence>
<dbReference type="GO" id="GO:0033214">
    <property type="term" value="P:siderophore-iron import into cell"/>
    <property type="evidence" value="ECO:0007669"/>
    <property type="project" value="TreeGrafter"/>
</dbReference>
<name>A0A4R6BBN8_9STAP</name>
<keyword evidence="3" id="KW-0813">Transport</keyword>
<feature type="transmembrane region" description="Helical" evidence="8">
    <location>
        <begin position="117"/>
        <end position="134"/>
    </location>
</feature>
<dbReference type="SUPFAM" id="SSF81345">
    <property type="entry name" value="ABC transporter involved in vitamin B12 uptake, BtuC"/>
    <property type="match status" value="1"/>
</dbReference>
<dbReference type="PANTHER" id="PTHR30472:SF24">
    <property type="entry name" value="FERRIC ENTEROBACTIN TRANSPORT SYSTEM PERMEASE PROTEIN FEPG"/>
    <property type="match status" value="1"/>
</dbReference>
<evidence type="ECO:0000256" key="1">
    <source>
        <dbReference type="ARBA" id="ARBA00004651"/>
    </source>
</evidence>
<comment type="caution">
    <text evidence="9">The sequence shown here is derived from an EMBL/GenBank/DDBJ whole genome shotgun (WGS) entry which is preliminary data.</text>
</comment>
<keyword evidence="7 8" id="KW-0472">Membrane</keyword>
<dbReference type="GO" id="GO:0005886">
    <property type="term" value="C:plasma membrane"/>
    <property type="evidence" value="ECO:0007669"/>
    <property type="project" value="UniProtKB-SubCell"/>
</dbReference>
<keyword evidence="10" id="KW-1185">Reference proteome</keyword>
<evidence type="ECO:0000256" key="5">
    <source>
        <dbReference type="ARBA" id="ARBA00022692"/>
    </source>
</evidence>
<reference evidence="9 10" key="1">
    <citation type="submission" date="2019-01" db="EMBL/GenBank/DDBJ databases">
        <title>Draft genome sequences of the type strains of six Macrococcus species.</title>
        <authorList>
            <person name="Mazhar S."/>
            <person name="Altermann E."/>
            <person name="Hill C."/>
            <person name="Mcauliffe O."/>
        </authorList>
    </citation>
    <scope>NUCLEOTIDE SEQUENCE [LARGE SCALE GENOMIC DNA]</scope>
    <source>
        <strain evidence="9 10">CCM4811</strain>
    </source>
</reference>
<dbReference type="OrthoDB" id="9811721at2"/>
<feature type="transmembrane region" description="Helical" evidence="8">
    <location>
        <begin position="146"/>
        <end position="167"/>
    </location>
</feature>
<feature type="transmembrane region" description="Helical" evidence="8">
    <location>
        <begin position="187"/>
        <end position="208"/>
    </location>
</feature>
<feature type="transmembrane region" description="Helical" evidence="8">
    <location>
        <begin position="91"/>
        <end position="111"/>
    </location>
</feature>
<comment type="subcellular location">
    <subcellularLocation>
        <location evidence="1">Cell membrane</location>
        <topology evidence="1">Multi-pass membrane protein</topology>
    </subcellularLocation>
</comment>
<dbReference type="PANTHER" id="PTHR30472">
    <property type="entry name" value="FERRIC ENTEROBACTIN TRANSPORT SYSTEM PERMEASE PROTEIN"/>
    <property type="match status" value="1"/>
</dbReference>
<dbReference type="RefSeq" id="WP_133432456.1">
    <property type="nucleotide sequence ID" value="NZ_SCWA01000016.1"/>
</dbReference>
<dbReference type="GO" id="GO:0022857">
    <property type="term" value="F:transmembrane transporter activity"/>
    <property type="evidence" value="ECO:0007669"/>
    <property type="project" value="InterPro"/>
</dbReference>
<accession>A0A4R6BBN8</accession>
<evidence type="ECO:0000256" key="2">
    <source>
        <dbReference type="ARBA" id="ARBA00007935"/>
    </source>
</evidence>
<evidence type="ECO:0000256" key="3">
    <source>
        <dbReference type="ARBA" id="ARBA00022448"/>
    </source>
</evidence>
<keyword evidence="4" id="KW-1003">Cell membrane</keyword>
<organism evidence="9 10">
    <name type="scientific">Macrococcus brunensis</name>
    <dbReference type="NCBI Taxonomy" id="198483"/>
    <lineage>
        <taxon>Bacteria</taxon>
        <taxon>Bacillati</taxon>
        <taxon>Bacillota</taxon>
        <taxon>Bacilli</taxon>
        <taxon>Bacillales</taxon>
        <taxon>Staphylococcaceae</taxon>
        <taxon>Macrococcus</taxon>
    </lineage>
</organism>
<dbReference type="Proteomes" id="UP000295310">
    <property type="component" value="Unassembled WGS sequence"/>
</dbReference>
<gene>
    <name evidence="9" type="ORF">ERX27_08715</name>
</gene>
<dbReference type="AlphaFoldDB" id="A0A4R6BBN8"/>
<evidence type="ECO:0000313" key="10">
    <source>
        <dbReference type="Proteomes" id="UP000295310"/>
    </source>
</evidence>
<dbReference type="Gene3D" id="1.10.3470.10">
    <property type="entry name" value="ABC transporter involved in vitamin B12 uptake, BtuC"/>
    <property type="match status" value="1"/>
</dbReference>
<feature type="transmembrane region" description="Helical" evidence="8">
    <location>
        <begin position="54"/>
        <end position="71"/>
    </location>
</feature>
<dbReference type="Pfam" id="PF01032">
    <property type="entry name" value="FecCD"/>
    <property type="match status" value="1"/>
</dbReference>
<dbReference type="InterPro" id="IPR000522">
    <property type="entry name" value="ABC_transptr_permease_BtuC"/>
</dbReference>
<dbReference type="EMBL" id="SCWA01000016">
    <property type="protein sequence ID" value="TDL95226.1"/>
    <property type="molecule type" value="Genomic_DNA"/>
</dbReference>
<dbReference type="InterPro" id="IPR037294">
    <property type="entry name" value="ABC_BtuC-like"/>
</dbReference>
<evidence type="ECO:0000256" key="8">
    <source>
        <dbReference type="SAM" id="Phobius"/>
    </source>
</evidence>
<evidence type="ECO:0000256" key="4">
    <source>
        <dbReference type="ARBA" id="ARBA00022475"/>
    </source>
</evidence>
<protein>
    <submittedName>
        <fullName evidence="9">Iron ABC transporter permease</fullName>
    </submittedName>
</protein>
<keyword evidence="6 8" id="KW-1133">Transmembrane helix</keyword>
<comment type="similarity">
    <text evidence="2">Belongs to the binding-protein-dependent transport system permease family. FecCD subfamily.</text>
</comment>
<sequence length="242" mass="26240">MKLIYSALSLFLVTLMALCLGDSWLNPVQAVTGLFGTSDAYTNLVVQTIRLPRILLTIAAGAAFGMTGCLLQTLTRNPLASPDVIGLSQMANVGALMFLVLFTSTGGALLFPIHYQPAPAICCALLAGFVLYLFSFYKRVSIHRFILIGIGINALAQSMVTLLILLTNKRAAQAHVFITGSVQNAEYYQVLVLGVILVVLTGFILYYHRYYDIYKLGRATSIGLGAKYQKIAVLTLVSLGHK</sequence>
<keyword evidence="5 8" id="KW-0812">Transmembrane</keyword>